<dbReference type="SUPFAM" id="SSF161003">
    <property type="entry name" value="flu NP-like"/>
    <property type="match status" value="1"/>
</dbReference>
<organism evidence="1">
    <name type="scientific">Hemipteran orthomyxo-related virus OKIAV187</name>
    <dbReference type="NCBI Taxonomy" id="2792555"/>
    <lineage>
        <taxon>Viruses</taxon>
        <taxon>Riboviria</taxon>
        <taxon>Orthornavirae</taxon>
        <taxon>Negarnaviricota</taxon>
        <taxon>Polyploviricotina</taxon>
        <taxon>Insthoviricetes</taxon>
        <taxon>Articulavirales</taxon>
        <taxon>Orthomyxoviridae</taxon>
    </lineage>
</organism>
<dbReference type="EMBL" id="MW288187">
    <property type="protein sequence ID" value="QPL15321.1"/>
    <property type="molecule type" value="Viral_cRNA"/>
</dbReference>
<keyword evidence="1" id="KW-0946">Virion</keyword>
<protein>
    <submittedName>
        <fullName evidence="1">Nucleoprotein</fullName>
    </submittedName>
</protein>
<reference evidence="1" key="1">
    <citation type="journal article" date="2019" name="PLoS Pathog.">
        <title>Re-assessing the diversity of negative strand RNA viruses in insects.</title>
        <authorList>
            <person name="Kafer S."/>
            <person name="Paraskevopoulou S."/>
            <person name="Zirkel F."/>
            <person name="Wieseke N."/>
            <person name="Donath A."/>
            <person name="Petersen M."/>
            <person name="Jones T.C."/>
            <person name="Liu S."/>
            <person name="Zhou X."/>
            <person name="Middendorf M."/>
            <person name="Junglen S."/>
            <person name="Misof B."/>
            <person name="Drosten C."/>
        </authorList>
    </citation>
    <scope>NUCLEOTIDE SEQUENCE</scope>
    <source>
        <strain evidence="1">OKIAV187</strain>
    </source>
</reference>
<dbReference type="GO" id="GO:0019013">
    <property type="term" value="C:viral nucleocapsid"/>
    <property type="evidence" value="ECO:0007669"/>
    <property type="project" value="UniProtKB-KW"/>
</dbReference>
<accession>A0A7T0Q4I7</accession>
<name>A0A7T0Q4I7_9ORTO</name>
<sequence>MCLRTVGLKYGQDEMGIKGGDFWIGTMTPYVNFASAFKFRMDEIRTGHYSLIIGRDRNGEDKKLSVAQFGYGEAQHPYLEGSSYPPDLQNSAARSMGPLTNVIRYTMETKETEYNKRVKESIIHAFSSYDWAQNLPECLINTQPINVMNLTFALGRLCLVNPPKYQRRAYAPLFWTALYCLTQAEIELCSFTFDSKGPIDPKGLDFKEGGIRKNANTSKNTYFYDCSGKGSMRLWETFNQPEARFYLMAPSNNARIWTEVIYHAYWGSQADDFGVLRWMTGHDFLTRKEMRNYAAARKDKTKEKVPLIKITHKWYSKLTSGNVTGITDHRSKQITANPTRAGMRSVGYSADVIQALSARPHEQERGVTAFRTLVNQVNEAADKIIDEYRPNDRFDMGNTGWHAVRVDNKKVIFGEEDKTQKPVASNEFFLS</sequence>
<keyword evidence="1" id="KW-0543">Viral nucleoprotein</keyword>
<proteinExistence type="predicted"/>
<evidence type="ECO:0000313" key="1">
    <source>
        <dbReference type="EMBL" id="QPL15321.1"/>
    </source>
</evidence>